<dbReference type="Pfam" id="PF00005">
    <property type="entry name" value="ABC_tran"/>
    <property type="match status" value="1"/>
</dbReference>
<comment type="caution">
    <text evidence="4">The sequence shown here is derived from an EMBL/GenBank/DDBJ whole genome shotgun (WGS) entry which is preliminary data.</text>
</comment>
<sequence>MSFVIECRNLCHSYGRKEVLRNLNFTVEPGRIFGLLGKNGVGKSTTINILMGFLQPSSGECRIFGEPSHAIQPATRRRIGLLHEGHLQYGYMSIEEVEKFYSAFYPKWKRELYYNLMDKLGLPYTHRIFRMSCGQRSQVTLGLILAQDADLMILDDYSLGLDANYRRLFIDFLKDYVEGRDKTILVTSHIVQDLERFVDDIIILDRCGVICQSTLKDFMDGVKCFRFRGAEAASRLRRGGAIVHFDIVGERVDVFTFEDREAVMASLAALGVEGVEPEEVIMGLEDAFIGVTGKY</sequence>
<dbReference type="Proteomes" id="UP000318307">
    <property type="component" value="Unassembled WGS sequence"/>
</dbReference>
<dbReference type="RefSeq" id="WP_144683715.1">
    <property type="nucleotide sequence ID" value="NZ_VLLC01000008.1"/>
</dbReference>
<dbReference type="SUPFAM" id="SSF52540">
    <property type="entry name" value="P-loop containing nucleoside triphosphate hydrolases"/>
    <property type="match status" value="1"/>
</dbReference>
<dbReference type="EMBL" id="VLLC01000008">
    <property type="protein sequence ID" value="TWI73228.1"/>
    <property type="molecule type" value="Genomic_DNA"/>
</dbReference>
<reference evidence="4 5" key="1">
    <citation type="submission" date="2019-07" db="EMBL/GenBank/DDBJ databases">
        <title>Genome sequencing of 100 strains of the haloalkaliphilic chemolithoautotrophic sulfur-oxidizing bacterium Thioalkalivibrio.</title>
        <authorList>
            <person name="Muyzer G."/>
        </authorList>
    </citation>
    <scope>NUCLEOTIDE SEQUENCE [LARGE SCALE GENOMIC DNA]</scope>
    <source>
        <strain evidence="4 5">ASO4-4</strain>
    </source>
</reference>
<organism evidence="4 5">
    <name type="scientific">Desulfobotulus alkaliphilus</name>
    <dbReference type="NCBI Taxonomy" id="622671"/>
    <lineage>
        <taxon>Bacteria</taxon>
        <taxon>Pseudomonadati</taxon>
        <taxon>Thermodesulfobacteriota</taxon>
        <taxon>Desulfobacteria</taxon>
        <taxon>Desulfobacterales</taxon>
        <taxon>Desulfobacteraceae</taxon>
        <taxon>Desulfobotulus</taxon>
    </lineage>
</organism>
<evidence type="ECO:0000259" key="3">
    <source>
        <dbReference type="PROSITE" id="PS50893"/>
    </source>
</evidence>
<dbReference type="InterPro" id="IPR003593">
    <property type="entry name" value="AAA+_ATPase"/>
</dbReference>
<dbReference type="GO" id="GO:0005524">
    <property type="term" value="F:ATP binding"/>
    <property type="evidence" value="ECO:0007669"/>
    <property type="project" value="UniProtKB-KW"/>
</dbReference>
<evidence type="ECO:0000256" key="2">
    <source>
        <dbReference type="ARBA" id="ARBA00022840"/>
    </source>
</evidence>
<dbReference type="GO" id="GO:0016887">
    <property type="term" value="F:ATP hydrolysis activity"/>
    <property type="evidence" value="ECO:0007669"/>
    <property type="project" value="InterPro"/>
</dbReference>
<keyword evidence="2 4" id="KW-0067">ATP-binding</keyword>
<dbReference type="PANTHER" id="PTHR43158">
    <property type="entry name" value="SKFA PEPTIDE EXPORT ATP-BINDING PROTEIN SKFE"/>
    <property type="match status" value="1"/>
</dbReference>
<accession>A0A562RW62</accession>
<dbReference type="SMART" id="SM00382">
    <property type="entry name" value="AAA"/>
    <property type="match status" value="1"/>
</dbReference>
<name>A0A562RW62_9BACT</name>
<dbReference type="InterPro" id="IPR003439">
    <property type="entry name" value="ABC_transporter-like_ATP-bd"/>
</dbReference>
<evidence type="ECO:0000256" key="1">
    <source>
        <dbReference type="ARBA" id="ARBA00022741"/>
    </source>
</evidence>
<evidence type="ECO:0000313" key="5">
    <source>
        <dbReference type="Proteomes" id="UP000318307"/>
    </source>
</evidence>
<dbReference type="PANTHER" id="PTHR43158:SF10">
    <property type="entry name" value="ABC TRANSPORTER ATP-BINDING PROTEIN YTRB"/>
    <property type="match status" value="1"/>
</dbReference>
<dbReference type="PROSITE" id="PS50893">
    <property type="entry name" value="ABC_TRANSPORTER_2"/>
    <property type="match status" value="1"/>
</dbReference>
<keyword evidence="1" id="KW-0547">Nucleotide-binding</keyword>
<feature type="domain" description="ABC transporter" evidence="3">
    <location>
        <begin position="5"/>
        <end position="231"/>
    </location>
</feature>
<protein>
    <submittedName>
        <fullName evidence="4">ABC-2 type transport system ATP-binding protein</fullName>
    </submittedName>
</protein>
<dbReference type="CDD" id="cd03230">
    <property type="entry name" value="ABC_DR_subfamily_A"/>
    <property type="match status" value="1"/>
</dbReference>
<dbReference type="OrthoDB" id="9809450at2"/>
<keyword evidence="5" id="KW-1185">Reference proteome</keyword>
<proteinExistence type="predicted"/>
<dbReference type="AlphaFoldDB" id="A0A562RW62"/>
<dbReference type="Gene3D" id="3.40.50.300">
    <property type="entry name" value="P-loop containing nucleotide triphosphate hydrolases"/>
    <property type="match status" value="1"/>
</dbReference>
<gene>
    <name evidence="4" type="ORF">LZ24_01316</name>
</gene>
<dbReference type="InterPro" id="IPR027417">
    <property type="entry name" value="P-loop_NTPase"/>
</dbReference>
<evidence type="ECO:0000313" key="4">
    <source>
        <dbReference type="EMBL" id="TWI73228.1"/>
    </source>
</evidence>